<organism evidence="12 13">
    <name type="scientific">Hyphopichia burtonii NRRL Y-1933</name>
    <dbReference type="NCBI Taxonomy" id="984485"/>
    <lineage>
        <taxon>Eukaryota</taxon>
        <taxon>Fungi</taxon>
        <taxon>Dikarya</taxon>
        <taxon>Ascomycota</taxon>
        <taxon>Saccharomycotina</taxon>
        <taxon>Pichiomycetes</taxon>
        <taxon>Debaryomycetaceae</taxon>
        <taxon>Hyphopichia</taxon>
    </lineage>
</organism>
<dbReference type="GO" id="GO:0000272">
    <property type="term" value="P:polysaccharide catabolic process"/>
    <property type="evidence" value="ECO:0007669"/>
    <property type="project" value="UniProtKB-KW"/>
</dbReference>
<evidence type="ECO:0000256" key="7">
    <source>
        <dbReference type="ARBA" id="ARBA00023316"/>
    </source>
</evidence>
<evidence type="ECO:0000313" key="13">
    <source>
        <dbReference type="Proteomes" id="UP000095085"/>
    </source>
</evidence>
<evidence type="ECO:0000256" key="8">
    <source>
        <dbReference type="ARBA" id="ARBA00023326"/>
    </source>
</evidence>
<dbReference type="OrthoDB" id="4473401at2759"/>
<sequence>MKLLLKKLFFILPVAFAAPLSSDFNATVNGSSTTVSAIATSVSHPTKVDHQPAFAKLVDVEPVPTTTYLLYTTNLPSYTYVSEEEVLFTSKVDALVSDYVAPTTTLTNPIDTSTITQGVKKRASSNANGFSGDLFQAISTNALSSKFKEQQLPLSIPSGVSNTVPYQTNKFYVNLFLGDQTKMIWSYPFGLQWSTSSYYGLGVQHTITSNRVFGQGSGGTASYFYNPTGVKELVISATQLTSSSNKLTVSNMKVMSANVKLSTDGQVSSNYIEIPIVQGMGLVTSIYHGSMTPLINTAVGFTKLVSEASSNLNSNVIKYRATLSNGTQYLIYVILPSGYSKSSFQLSASGSNALKGSTSINGLIIQMAVAPLLTSQDVYYDQSVGKYATEAKVKAHGYGGTTATYTFSYNTVGTSKSGQPLVFTLPHQVASFTSDTQKANTGITLASTTKGNMVGLLTSEVNMSETLHPEIQFLPWLQELGTGSISYNASQLQLLASVANSELSVNIPNAVTLQTSMYYAGKTLDKYAYILLVVNDILGQTSLAQSTLASMKQAIGTYISNTQSYYPLMHDTKFGGVTSTASQSGDYSADFGSALYNDHHFHYGYFIHAAAVIGYLDNKIGDGTWIKTNQFWVNSLIRDVSNPSPDDPYFPVFRMFDWFAGHSWAGGLTAGGNPDGRDEESSSEDYNYSYAIKLWGRVSGNQRMEQIGDLMLAVMKRSMNSYFLYTLTNTIEPSNYIANKVSGTLWDNKIAYTTYFGSNVEYIHGIHMLPITPASSLIRGLAYVKEEWNSILASIVNNLTTGWLGILRLNQALFDPKSSYRFFSSSSFSSLYLDNGQSRTWSLAFSGGLVNVL</sequence>
<keyword evidence="13" id="KW-1185">Reference proteome</keyword>
<evidence type="ECO:0000256" key="5">
    <source>
        <dbReference type="ARBA" id="ARBA00023277"/>
    </source>
</evidence>
<dbReference type="STRING" id="984485.A0A1E4RBH1"/>
<keyword evidence="5" id="KW-0119">Carbohydrate metabolism</keyword>
<evidence type="ECO:0000256" key="4">
    <source>
        <dbReference type="ARBA" id="ARBA00022801"/>
    </source>
</evidence>
<dbReference type="InterPro" id="IPR005200">
    <property type="entry name" value="Endo-beta-glucanase"/>
</dbReference>
<accession>A0A1E4RBH1</accession>
<keyword evidence="9" id="KW-0732">Signal</keyword>
<dbReference type="GO" id="GO:0042973">
    <property type="term" value="F:glucan endo-1,3-beta-D-glucosidase activity"/>
    <property type="evidence" value="ECO:0007669"/>
    <property type="project" value="UniProtKB-EC"/>
</dbReference>
<dbReference type="PANTHER" id="PTHR31983:SF20">
    <property type="entry name" value="GLUCAN ENDO-1,3-BETA-D-GLUCOSIDASE 1"/>
    <property type="match status" value="1"/>
</dbReference>
<dbReference type="Pfam" id="PF17652">
    <property type="entry name" value="Glyco_hydro81C"/>
    <property type="match status" value="1"/>
</dbReference>
<keyword evidence="4 12" id="KW-0378">Hydrolase</keyword>
<evidence type="ECO:0000256" key="9">
    <source>
        <dbReference type="SAM" id="SignalP"/>
    </source>
</evidence>
<dbReference type="Proteomes" id="UP000095085">
    <property type="component" value="Unassembled WGS sequence"/>
</dbReference>
<feature type="chain" id="PRO_5009162186" description="glucan endo-1,3-beta-D-glucosidase" evidence="9">
    <location>
        <begin position="18"/>
        <end position="853"/>
    </location>
</feature>
<dbReference type="EMBL" id="KV454548">
    <property type="protein sequence ID" value="ODV64599.1"/>
    <property type="molecule type" value="Genomic_DNA"/>
</dbReference>
<feature type="signal peptide" evidence="9">
    <location>
        <begin position="1"/>
        <end position="17"/>
    </location>
</feature>
<comment type="similarity">
    <text evidence="2">Belongs to the glycosyl hydrolase 81 family.</text>
</comment>
<dbReference type="PANTHER" id="PTHR31983">
    <property type="entry name" value="ENDO-1,3(4)-BETA-GLUCANASE 1"/>
    <property type="match status" value="1"/>
</dbReference>
<feature type="domain" description="Glycosyl hydrolase family 81 C-terminal" evidence="11">
    <location>
        <begin position="487"/>
        <end position="843"/>
    </location>
</feature>
<evidence type="ECO:0000313" key="12">
    <source>
        <dbReference type="EMBL" id="ODV64599.1"/>
    </source>
</evidence>
<dbReference type="AlphaFoldDB" id="A0A1E4RBH1"/>
<evidence type="ECO:0000259" key="10">
    <source>
        <dbReference type="Pfam" id="PF03639"/>
    </source>
</evidence>
<reference evidence="13" key="1">
    <citation type="submission" date="2016-05" db="EMBL/GenBank/DDBJ databases">
        <title>Comparative genomics of biotechnologically important yeasts.</title>
        <authorList>
            <consortium name="DOE Joint Genome Institute"/>
            <person name="Riley R."/>
            <person name="Haridas S."/>
            <person name="Wolfe K.H."/>
            <person name="Lopes M.R."/>
            <person name="Hittinger C.T."/>
            <person name="Goker M."/>
            <person name="Salamov A."/>
            <person name="Wisecaver J."/>
            <person name="Long T.M."/>
            <person name="Aerts A.L."/>
            <person name="Barry K."/>
            <person name="Choi C."/>
            <person name="Clum A."/>
            <person name="Coughlan A.Y."/>
            <person name="Deshpande S."/>
            <person name="Douglass A.P."/>
            <person name="Hanson S.J."/>
            <person name="Klenk H.-P."/>
            <person name="Labutti K."/>
            <person name="Lapidus A."/>
            <person name="Lindquist E."/>
            <person name="Lipzen A."/>
            <person name="Meier-Kolthoff J.P."/>
            <person name="Ohm R.A."/>
            <person name="Otillar R.P."/>
            <person name="Pangilinan J."/>
            <person name="Peng Y."/>
            <person name="Rokas A."/>
            <person name="Rosa C.A."/>
            <person name="Scheuner C."/>
            <person name="Sibirny A.A."/>
            <person name="Slot J.C."/>
            <person name="Stielow J.B."/>
            <person name="Sun H."/>
            <person name="Kurtzman C.P."/>
            <person name="Blackwell M."/>
            <person name="Grigoriev I.V."/>
            <person name="Jeffries T.W."/>
        </authorList>
    </citation>
    <scope>NUCLEOTIDE SEQUENCE [LARGE SCALE GENOMIC DNA]</scope>
    <source>
        <strain evidence="13">NRRL Y-1933</strain>
    </source>
</reference>
<gene>
    <name evidence="12" type="ORF">HYPBUDRAFT_237932</name>
</gene>
<evidence type="ECO:0000259" key="11">
    <source>
        <dbReference type="Pfam" id="PF17652"/>
    </source>
</evidence>
<keyword evidence="6" id="KW-0326">Glycosidase</keyword>
<dbReference type="GO" id="GO:0071555">
    <property type="term" value="P:cell wall organization"/>
    <property type="evidence" value="ECO:0007669"/>
    <property type="project" value="UniProtKB-KW"/>
</dbReference>
<evidence type="ECO:0000256" key="2">
    <source>
        <dbReference type="ARBA" id="ARBA00010730"/>
    </source>
</evidence>
<evidence type="ECO:0000256" key="6">
    <source>
        <dbReference type="ARBA" id="ARBA00023295"/>
    </source>
</evidence>
<dbReference type="RefSeq" id="XP_020073666.1">
    <property type="nucleotide sequence ID" value="XM_020223212.1"/>
</dbReference>
<name>A0A1E4RBH1_9ASCO</name>
<dbReference type="FunFam" id="2.70.98.30:FF:000006">
    <property type="entry name" value="Endo-1,3-beta-glucanase Engl1"/>
    <property type="match status" value="1"/>
</dbReference>
<comment type="catalytic activity">
    <reaction evidence="1">
        <text>Hydrolysis of (1-&gt;3)-beta-D-glucosidic linkages in (1-&gt;3)-beta-D-glucans.</text>
        <dbReference type="EC" id="3.2.1.39"/>
    </reaction>
</comment>
<evidence type="ECO:0000256" key="3">
    <source>
        <dbReference type="ARBA" id="ARBA00012780"/>
    </source>
</evidence>
<dbReference type="EC" id="3.2.1.39" evidence="3"/>
<keyword evidence="7" id="KW-0961">Cell wall biogenesis/degradation</keyword>
<proteinExistence type="inferred from homology"/>
<dbReference type="InterPro" id="IPR040720">
    <property type="entry name" value="GH81_C"/>
</dbReference>
<feature type="domain" description="Glycosyl hydrolase family 81 N-terminal" evidence="10">
    <location>
        <begin position="153"/>
        <end position="476"/>
    </location>
</feature>
<protein>
    <recommendedName>
        <fullName evidence="3">glucan endo-1,3-beta-D-glucosidase</fullName>
        <ecNumber evidence="3">3.2.1.39</ecNumber>
    </recommendedName>
</protein>
<dbReference type="PROSITE" id="PS52008">
    <property type="entry name" value="GH81"/>
    <property type="match status" value="1"/>
</dbReference>
<dbReference type="Gene3D" id="1.10.287.1170">
    <property type="entry name" value="glycoside hydrolase family 81 endo-[beta] glucanase"/>
    <property type="match status" value="1"/>
</dbReference>
<evidence type="ECO:0000256" key="1">
    <source>
        <dbReference type="ARBA" id="ARBA00000382"/>
    </source>
</evidence>
<dbReference type="InterPro" id="IPR040451">
    <property type="entry name" value="GH81_N"/>
</dbReference>
<dbReference type="Pfam" id="PF03639">
    <property type="entry name" value="Glyco_hydro_81"/>
    <property type="match status" value="1"/>
</dbReference>
<dbReference type="Gene3D" id="1.20.5.420">
    <property type="entry name" value="Immunoglobulin FC, subunit C"/>
    <property type="match status" value="1"/>
</dbReference>
<keyword evidence="8" id="KW-0624">Polysaccharide degradation</keyword>
<dbReference type="GO" id="GO:0009986">
    <property type="term" value="C:cell surface"/>
    <property type="evidence" value="ECO:0007669"/>
    <property type="project" value="TreeGrafter"/>
</dbReference>
<dbReference type="Gene3D" id="2.70.98.30">
    <property type="entry name" value="Golgi alpha-mannosidase II, domain 4"/>
    <property type="match status" value="1"/>
</dbReference>
<dbReference type="GeneID" id="30997761"/>
<dbReference type="GO" id="GO:0052861">
    <property type="term" value="F:endo-1,3(4)-beta-glucanase activity"/>
    <property type="evidence" value="ECO:0007669"/>
    <property type="project" value="InterPro"/>
</dbReference>